<gene>
    <name evidence="4" type="ORF">BSL78_24828</name>
</gene>
<dbReference type="GO" id="GO:0046928">
    <property type="term" value="P:regulation of neurotransmitter secretion"/>
    <property type="evidence" value="ECO:0007669"/>
    <property type="project" value="TreeGrafter"/>
</dbReference>
<dbReference type="SUPFAM" id="SSF49562">
    <property type="entry name" value="C2 domain (Calcium/lipid-binding domain, CaLB)"/>
    <property type="match status" value="1"/>
</dbReference>
<keyword evidence="5" id="KW-1185">Reference proteome</keyword>
<dbReference type="PRINTS" id="PR00360">
    <property type="entry name" value="C2DOMAIN"/>
</dbReference>
<proteinExistence type="predicted"/>
<dbReference type="PANTHER" id="PTHR45911">
    <property type="entry name" value="C2 DOMAIN-CONTAINING PROTEIN"/>
    <property type="match status" value="1"/>
</dbReference>
<dbReference type="Proteomes" id="UP000230750">
    <property type="component" value="Unassembled WGS sequence"/>
</dbReference>
<dbReference type="OrthoDB" id="5973539at2759"/>
<dbReference type="SMART" id="SM00239">
    <property type="entry name" value="C2"/>
    <property type="match status" value="1"/>
</dbReference>
<keyword evidence="4" id="KW-0812">Transmembrane</keyword>
<keyword evidence="4" id="KW-0472">Membrane</keyword>
<dbReference type="GO" id="GO:0030672">
    <property type="term" value="C:synaptic vesicle membrane"/>
    <property type="evidence" value="ECO:0007669"/>
    <property type="project" value="TreeGrafter"/>
</dbReference>
<dbReference type="FunFam" id="2.60.40.150:FF:000572">
    <property type="entry name" value="Uncharacterized protein"/>
    <property type="match status" value="1"/>
</dbReference>
<dbReference type="PANTHER" id="PTHR45911:SF4">
    <property type="entry name" value="MULTIPLE C2 AND TRANSMEMBRANE DOMAIN-CONTAINING PROTEIN"/>
    <property type="match status" value="1"/>
</dbReference>
<evidence type="ECO:0000259" key="3">
    <source>
        <dbReference type="PROSITE" id="PS50004"/>
    </source>
</evidence>
<name>A0A2G8JRD5_STIJA</name>
<dbReference type="Gene3D" id="2.60.40.150">
    <property type="entry name" value="C2 domain"/>
    <property type="match status" value="1"/>
</dbReference>
<protein>
    <submittedName>
        <fullName evidence="4">Putative multiple C2 and transmembrane domain-containing protein 1</fullName>
    </submittedName>
</protein>
<keyword evidence="2" id="KW-0106">Calcium</keyword>
<dbReference type="GO" id="GO:0005509">
    <property type="term" value="F:calcium ion binding"/>
    <property type="evidence" value="ECO:0007669"/>
    <property type="project" value="TreeGrafter"/>
</dbReference>
<dbReference type="Pfam" id="PF00168">
    <property type="entry name" value="C2"/>
    <property type="match status" value="1"/>
</dbReference>
<dbReference type="EMBL" id="MRZV01001371">
    <property type="protein sequence ID" value="PIK38331.1"/>
    <property type="molecule type" value="Genomic_DNA"/>
</dbReference>
<dbReference type="InterPro" id="IPR035892">
    <property type="entry name" value="C2_domain_sf"/>
</dbReference>
<dbReference type="AlphaFoldDB" id="A0A2G8JRD5"/>
<keyword evidence="1" id="KW-0479">Metal-binding</keyword>
<sequence length="207" mass="23179">MDISGPAKDNKGEVDISTLEAERTHFLEVELEDNAGIIELLLTVSGTSGTESISDLGAFVADPNRERELIKRYSIKNSLKDVKDVGWLQVKVIKAQNLASADIGGKSDPFCVVELVNSRLQTQTQYKTLNPEWGKVFTFQVKDCHTALEVTIYDEDKHGSPEFLGKCAIPLLRIRNGEKRFYALKDKKLQGRAKGSILLEMEFIYND</sequence>
<organism evidence="4 5">
    <name type="scientific">Stichopus japonicus</name>
    <name type="common">Sea cucumber</name>
    <dbReference type="NCBI Taxonomy" id="307972"/>
    <lineage>
        <taxon>Eukaryota</taxon>
        <taxon>Metazoa</taxon>
        <taxon>Echinodermata</taxon>
        <taxon>Eleutherozoa</taxon>
        <taxon>Echinozoa</taxon>
        <taxon>Holothuroidea</taxon>
        <taxon>Aspidochirotacea</taxon>
        <taxon>Aspidochirotida</taxon>
        <taxon>Stichopodidae</taxon>
        <taxon>Apostichopus</taxon>
    </lineage>
</organism>
<dbReference type="CDD" id="cd08377">
    <property type="entry name" value="C2C_MCTP_PRT"/>
    <property type="match status" value="1"/>
</dbReference>
<dbReference type="STRING" id="307972.A0A2G8JRD5"/>
<evidence type="ECO:0000313" key="5">
    <source>
        <dbReference type="Proteomes" id="UP000230750"/>
    </source>
</evidence>
<reference evidence="4 5" key="1">
    <citation type="journal article" date="2017" name="PLoS Biol.">
        <title>The sea cucumber genome provides insights into morphological evolution and visceral regeneration.</title>
        <authorList>
            <person name="Zhang X."/>
            <person name="Sun L."/>
            <person name="Yuan J."/>
            <person name="Sun Y."/>
            <person name="Gao Y."/>
            <person name="Zhang L."/>
            <person name="Li S."/>
            <person name="Dai H."/>
            <person name="Hamel J.F."/>
            <person name="Liu C."/>
            <person name="Yu Y."/>
            <person name="Liu S."/>
            <person name="Lin W."/>
            <person name="Guo K."/>
            <person name="Jin S."/>
            <person name="Xu P."/>
            <person name="Storey K.B."/>
            <person name="Huan P."/>
            <person name="Zhang T."/>
            <person name="Zhou Y."/>
            <person name="Zhang J."/>
            <person name="Lin C."/>
            <person name="Li X."/>
            <person name="Xing L."/>
            <person name="Huo D."/>
            <person name="Sun M."/>
            <person name="Wang L."/>
            <person name="Mercier A."/>
            <person name="Li F."/>
            <person name="Yang H."/>
            <person name="Xiang J."/>
        </authorList>
    </citation>
    <scope>NUCLEOTIDE SEQUENCE [LARGE SCALE GENOMIC DNA]</scope>
    <source>
        <strain evidence="4">Shaxun</strain>
        <tissue evidence="4">Muscle</tissue>
    </source>
</reference>
<dbReference type="PROSITE" id="PS50004">
    <property type="entry name" value="C2"/>
    <property type="match status" value="1"/>
</dbReference>
<evidence type="ECO:0000256" key="2">
    <source>
        <dbReference type="ARBA" id="ARBA00022837"/>
    </source>
</evidence>
<evidence type="ECO:0000256" key="1">
    <source>
        <dbReference type="ARBA" id="ARBA00022723"/>
    </source>
</evidence>
<dbReference type="InterPro" id="IPR000008">
    <property type="entry name" value="C2_dom"/>
</dbReference>
<comment type="caution">
    <text evidence="4">The sequence shown here is derived from an EMBL/GenBank/DDBJ whole genome shotgun (WGS) entry which is preliminary data.</text>
</comment>
<evidence type="ECO:0000313" key="4">
    <source>
        <dbReference type="EMBL" id="PIK38331.1"/>
    </source>
</evidence>
<accession>A0A2G8JRD5</accession>
<feature type="non-terminal residue" evidence="4">
    <location>
        <position position="207"/>
    </location>
</feature>
<feature type="domain" description="C2" evidence="3">
    <location>
        <begin position="71"/>
        <end position="184"/>
    </location>
</feature>